<proteinExistence type="predicted"/>
<dbReference type="EMBL" id="HQ214612">
    <property type="protein sequence ID" value="ADP09447.1"/>
    <property type="molecule type" value="Genomic_DNA"/>
</dbReference>
<accession>G9BAS2</accession>
<reference evidence="1" key="1">
    <citation type="journal article" date="2012" name="Environ. Microbiol.">
        <title>Genetic structure of three fosmid-fragments encoding 16S rRNA genes of the Miscellaneous Crenarchaeotic Group (MCG): implications for physiology and evolution of marine sedimentary archaea.</title>
        <authorList>
            <person name="Li P.Y."/>
            <person name="Xie B.B."/>
            <person name="Zhang X.Y."/>
            <person name="Qin Q.L."/>
            <person name="Dang H.Y."/>
            <person name="Wang X.M."/>
            <person name="Chen X.L."/>
            <person name="Yu J."/>
            <person name="Zhang Y.Z."/>
        </authorList>
    </citation>
    <scope>NUCLEOTIDE SEQUENCE</scope>
</reference>
<name>G9BAS2_9ARCH</name>
<dbReference type="AlphaFoldDB" id="G9BAS2"/>
<sequence length="115" mass="12643">MTPEDLEKVVAALRDLGLSFEETAKLMREVTKDTKTLRALWGKPSVGGSNNSGLIKLGVSLIVFPIPTIGIKKSLGAVLIAAGLARERIRHMHVTDVHSNFQDVNKELRKIQRSL</sequence>
<evidence type="ECO:0000313" key="1">
    <source>
        <dbReference type="EMBL" id="ADP09447.1"/>
    </source>
</evidence>
<gene>
    <name evidence="1" type="ORF">E48-1C_2</name>
</gene>
<organism evidence="1">
    <name type="scientific">uncultured marine crenarchaeote E48-1C</name>
    <dbReference type="NCBI Taxonomy" id="907718"/>
    <lineage>
        <taxon>Archaea</taxon>
        <taxon>Candidatus Bathyarchaeota</taxon>
        <taxon>environmental samples</taxon>
    </lineage>
</organism>
<protein>
    <submittedName>
        <fullName evidence="1">Uncharacterized protein</fullName>
    </submittedName>
</protein>